<dbReference type="AlphaFoldDB" id="A0AAE9WEP5"/>
<dbReference type="PROSITE" id="PS00482">
    <property type="entry name" value="DIHYDROOROTASE_1"/>
    <property type="match status" value="1"/>
</dbReference>
<dbReference type="Proteomes" id="UP001212411">
    <property type="component" value="Chromosome 2"/>
</dbReference>
<dbReference type="InterPro" id="IPR032466">
    <property type="entry name" value="Metal_Hydrolase"/>
</dbReference>
<dbReference type="PROSITE" id="PS00483">
    <property type="entry name" value="DIHYDROOROTASE_2"/>
    <property type="match status" value="1"/>
</dbReference>
<keyword evidence="5" id="KW-0378">Hydrolase</keyword>
<evidence type="ECO:0000313" key="10">
    <source>
        <dbReference type="Proteomes" id="UP001212411"/>
    </source>
</evidence>
<dbReference type="GO" id="GO:0006221">
    <property type="term" value="P:pyrimidine nucleotide biosynthetic process"/>
    <property type="evidence" value="ECO:0007669"/>
    <property type="project" value="UniProtKB-KW"/>
</dbReference>
<keyword evidence="4" id="KW-0479">Metal-binding</keyword>
<comment type="similarity">
    <text evidence="2">Belongs to the metallo-dependent hydrolases superfamily. DHOase family. Class II DHOase subfamily.</text>
</comment>
<dbReference type="InterPro" id="IPR004721">
    <property type="entry name" value="DHOdimr"/>
</dbReference>
<gene>
    <name evidence="9" type="primary">ura2</name>
    <name evidence="9" type="ORF">SOMG_02882</name>
</gene>
<dbReference type="GO" id="GO:0005737">
    <property type="term" value="C:cytoplasm"/>
    <property type="evidence" value="ECO:0007669"/>
    <property type="project" value="TreeGrafter"/>
</dbReference>
<evidence type="ECO:0000256" key="6">
    <source>
        <dbReference type="ARBA" id="ARBA00022833"/>
    </source>
</evidence>
<keyword evidence="10" id="KW-1185">Reference proteome</keyword>
<organism evidence="9 10">
    <name type="scientific">Schizosaccharomyces osmophilus</name>
    <dbReference type="NCBI Taxonomy" id="2545709"/>
    <lineage>
        <taxon>Eukaryota</taxon>
        <taxon>Fungi</taxon>
        <taxon>Dikarya</taxon>
        <taxon>Ascomycota</taxon>
        <taxon>Taphrinomycotina</taxon>
        <taxon>Schizosaccharomycetes</taxon>
        <taxon>Schizosaccharomycetales</taxon>
        <taxon>Schizosaccharomycetaceae</taxon>
        <taxon>Schizosaccharomyces</taxon>
    </lineage>
</organism>
<comment type="pathway">
    <text evidence="1">Pyrimidine metabolism; UMP biosynthesis via de novo pathway; (S)-dihydroorotate from bicarbonate: step 3/3.</text>
</comment>
<dbReference type="RefSeq" id="XP_056037616.1">
    <property type="nucleotide sequence ID" value="XM_056181673.1"/>
</dbReference>
<dbReference type="GO" id="GO:0004151">
    <property type="term" value="F:dihydroorotase activity"/>
    <property type="evidence" value="ECO:0007669"/>
    <property type="project" value="UniProtKB-EC"/>
</dbReference>
<dbReference type="HAMAP" id="MF_00219">
    <property type="entry name" value="PyrC_classII"/>
    <property type="match status" value="1"/>
</dbReference>
<evidence type="ECO:0000256" key="3">
    <source>
        <dbReference type="ARBA" id="ARBA00012860"/>
    </source>
</evidence>
<dbReference type="NCBIfam" id="TIGR00856">
    <property type="entry name" value="pyrC_dimer"/>
    <property type="match status" value="1"/>
</dbReference>
<dbReference type="CDD" id="cd01294">
    <property type="entry name" value="DHOase"/>
    <property type="match status" value="1"/>
</dbReference>
<keyword evidence="6" id="KW-0862">Zinc</keyword>
<evidence type="ECO:0000259" key="8">
    <source>
        <dbReference type="Pfam" id="PF01979"/>
    </source>
</evidence>
<dbReference type="SUPFAM" id="SSF51556">
    <property type="entry name" value="Metallo-dependent hydrolases"/>
    <property type="match status" value="1"/>
</dbReference>
<keyword evidence="7" id="KW-0665">Pyrimidine biosynthesis</keyword>
<evidence type="ECO:0000256" key="1">
    <source>
        <dbReference type="ARBA" id="ARBA00004880"/>
    </source>
</evidence>
<dbReference type="KEGG" id="som:SOMG_02882"/>
<accession>A0AAE9WEP5</accession>
<dbReference type="PANTHER" id="PTHR43137:SF1">
    <property type="entry name" value="DIHYDROOROTASE"/>
    <property type="match status" value="1"/>
</dbReference>
<dbReference type="GO" id="GO:0006207">
    <property type="term" value="P:'de novo' pyrimidine nucleobase biosynthetic process"/>
    <property type="evidence" value="ECO:0007669"/>
    <property type="project" value="TreeGrafter"/>
</dbReference>
<sequence>MSLRLPGLADMHVHLRDGEMMKHVVPTVNQGGVSVAYVMPNLVPPITTVDACLKYKAEIELLDRKTKYLMSLYLSPEITPKVIHDASKRGVRGVKSYPKGATTNSDSGVESYEPFYATFEAMEETGMVLNIHGEVPASTSDDVFSAEPRFLPTLLDLHKRFPNLKIVLEHCSTEEAIEAVLNCGPSVAGTITAHHMYITHKDWENDPHCFCKPVAKTEKDRLALIKAATSRNPKFFFGSDSAPHPQSSKQKTPPAAGVFSQAFEASYLADIFDKEGCLHALQDFACKFGRDFYDVPIEESAPSLILENNPFTIPPLINDCLVPFRPRENSNWQCRWEEGTL</sequence>
<reference evidence="9 10" key="1">
    <citation type="journal article" date="2023" name="G3 (Bethesda)">
        <title>A high-quality reference genome for the fission yeast Schizosaccharomyces osmophilus.</title>
        <authorList>
            <person name="Jia G.S."/>
            <person name="Zhang W.C."/>
            <person name="Liang Y."/>
            <person name="Liu X.H."/>
            <person name="Rhind N."/>
            <person name="Pidoux A."/>
            <person name="Brysch-Herzberg M."/>
            <person name="Du L.L."/>
        </authorList>
    </citation>
    <scope>NUCLEOTIDE SEQUENCE [LARGE SCALE GENOMIC DNA]</scope>
    <source>
        <strain evidence="9 10">CBS 15793</strain>
    </source>
</reference>
<evidence type="ECO:0000256" key="4">
    <source>
        <dbReference type="ARBA" id="ARBA00022723"/>
    </source>
</evidence>
<dbReference type="InterPro" id="IPR006680">
    <property type="entry name" value="Amidohydro-rel"/>
</dbReference>
<dbReference type="PANTHER" id="PTHR43137">
    <property type="entry name" value="DIHYDROOROTASE"/>
    <property type="match status" value="1"/>
</dbReference>
<dbReference type="EC" id="3.5.2.3" evidence="3"/>
<evidence type="ECO:0000256" key="2">
    <source>
        <dbReference type="ARBA" id="ARBA00005631"/>
    </source>
</evidence>
<proteinExistence type="inferred from homology"/>
<dbReference type="Pfam" id="PF01979">
    <property type="entry name" value="Amidohydro_1"/>
    <property type="match status" value="1"/>
</dbReference>
<protein>
    <recommendedName>
        <fullName evidence="3">dihydroorotase</fullName>
        <ecNumber evidence="3">3.5.2.3</ecNumber>
    </recommendedName>
</protein>
<dbReference type="PIRSF" id="PIRSF001237">
    <property type="entry name" value="DHOdimr"/>
    <property type="match status" value="1"/>
</dbReference>
<dbReference type="GeneID" id="80876362"/>
<dbReference type="Gene3D" id="3.20.20.140">
    <property type="entry name" value="Metal-dependent hydrolases"/>
    <property type="match status" value="1"/>
</dbReference>
<evidence type="ECO:0000313" key="9">
    <source>
        <dbReference type="EMBL" id="WBW73373.1"/>
    </source>
</evidence>
<dbReference type="InterPro" id="IPR002195">
    <property type="entry name" value="Dihydroorotase_CS"/>
</dbReference>
<dbReference type="GO" id="GO:0046872">
    <property type="term" value="F:metal ion binding"/>
    <property type="evidence" value="ECO:0007669"/>
    <property type="project" value="UniProtKB-KW"/>
</dbReference>
<feature type="domain" description="Amidohydrolase-related" evidence="8">
    <location>
        <begin position="5"/>
        <end position="248"/>
    </location>
</feature>
<dbReference type="EMBL" id="CP115612">
    <property type="protein sequence ID" value="WBW73373.1"/>
    <property type="molecule type" value="Genomic_DNA"/>
</dbReference>
<evidence type="ECO:0000256" key="5">
    <source>
        <dbReference type="ARBA" id="ARBA00022801"/>
    </source>
</evidence>
<evidence type="ECO:0000256" key="7">
    <source>
        <dbReference type="ARBA" id="ARBA00022975"/>
    </source>
</evidence>
<name>A0AAE9WEP5_9SCHI</name>